<dbReference type="Proteomes" id="UP000252147">
    <property type="component" value="Unassembled WGS sequence"/>
</dbReference>
<dbReference type="GO" id="GO:0016788">
    <property type="term" value="F:hydrolase activity, acting on ester bonds"/>
    <property type="evidence" value="ECO:0007669"/>
    <property type="project" value="InterPro"/>
</dbReference>
<evidence type="ECO:0000256" key="4">
    <source>
        <dbReference type="PIRSR" id="PIRSR005902-1"/>
    </source>
</evidence>
<feature type="binding site" evidence="4">
    <location>
        <position position="153"/>
    </location>
    <ligand>
        <name>a divalent metal cation</name>
        <dbReference type="ChEBI" id="CHEBI:60240"/>
        <label>2</label>
    </ligand>
</feature>
<dbReference type="GO" id="GO:0046872">
    <property type="term" value="F:metal ion binding"/>
    <property type="evidence" value="ECO:0007669"/>
    <property type="project" value="UniProtKB-KW"/>
</dbReference>
<dbReference type="Gene3D" id="3.20.20.140">
    <property type="entry name" value="Metal-dependent hydrolases"/>
    <property type="match status" value="1"/>
</dbReference>
<dbReference type="PROSITE" id="PS01091">
    <property type="entry name" value="TATD_3"/>
    <property type="match status" value="1"/>
</dbReference>
<dbReference type="Pfam" id="PF01026">
    <property type="entry name" value="TatD_DNase"/>
    <property type="match status" value="1"/>
</dbReference>
<evidence type="ECO:0000313" key="5">
    <source>
        <dbReference type="EMBL" id="RCL38449.1"/>
    </source>
</evidence>
<dbReference type="AlphaFoldDB" id="A0A368BMA5"/>
<dbReference type="CDD" id="cd01310">
    <property type="entry name" value="TatD_DNAse"/>
    <property type="match status" value="1"/>
</dbReference>
<comment type="caution">
    <text evidence="5">The sequence shown here is derived from an EMBL/GenBank/DDBJ whole genome shotgun (WGS) entry which is preliminary data.</text>
</comment>
<gene>
    <name evidence="5" type="ORF">DBW97_02800</name>
</gene>
<accession>A0A368BMA5</accession>
<feature type="binding site" evidence="4">
    <location>
        <position position="92"/>
    </location>
    <ligand>
        <name>a divalent metal cation</name>
        <dbReference type="ChEBI" id="CHEBI:60240"/>
        <label>1</label>
    </ligand>
</feature>
<proteinExistence type="inferred from homology"/>
<dbReference type="InterPro" id="IPR001130">
    <property type="entry name" value="TatD-like"/>
</dbReference>
<dbReference type="SUPFAM" id="SSF51556">
    <property type="entry name" value="Metallo-dependent hydrolases"/>
    <property type="match status" value="1"/>
</dbReference>
<keyword evidence="2 4" id="KW-0479">Metal-binding</keyword>
<evidence type="ECO:0000256" key="3">
    <source>
        <dbReference type="ARBA" id="ARBA00022801"/>
    </source>
</evidence>
<feature type="binding site" evidence="4">
    <location>
        <position position="204"/>
    </location>
    <ligand>
        <name>a divalent metal cation</name>
        <dbReference type="ChEBI" id="CHEBI:60240"/>
        <label>1</label>
    </ligand>
</feature>
<evidence type="ECO:0000256" key="1">
    <source>
        <dbReference type="ARBA" id="ARBA00009275"/>
    </source>
</evidence>
<sequence length="259" mass="29644">MILADCCFNATHESFSKDLDSVYRDANSVGVEYFFSPTSQESEIETLLSESLKRENLYVGIGIHPHHASELRPQTKANLISQTSSKIRAIGEIGLDYFRNFQSPDVQQKCFQEHLDIAVEMNLPVFLHHREAFRDFEPIVKPYLNKLPQSIVHCFTGTKDELKAFLDLGLYIGITGWVNDPVRGQDVKKLVKFIPDDRLLIETDAPYLLPKNMTHKPKNRRNEPKFLVEVLKEISAVRNQSLESLADITTTNFKSLFKC</sequence>
<evidence type="ECO:0000256" key="2">
    <source>
        <dbReference type="ARBA" id="ARBA00022723"/>
    </source>
</evidence>
<dbReference type="InterPro" id="IPR032466">
    <property type="entry name" value="Metal_Hydrolase"/>
</dbReference>
<dbReference type="FunFam" id="3.20.20.140:FF:000005">
    <property type="entry name" value="TatD family hydrolase"/>
    <property type="match status" value="1"/>
</dbReference>
<evidence type="ECO:0008006" key="7">
    <source>
        <dbReference type="Google" id="ProtNLM"/>
    </source>
</evidence>
<dbReference type="PIRSF" id="PIRSF005902">
    <property type="entry name" value="DNase_TatD"/>
    <property type="match status" value="1"/>
</dbReference>
<dbReference type="PANTHER" id="PTHR46124">
    <property type="entry name" value="D-AMINOACYL-TRNA DEACYLASE"/>
    <property type="match status" value="1"/>
</dbReference>
<keyword evidence="3" id="KW-0378">Hydrolase</keyword>
<reference evidence="5 6" key="1">
    <citation type="journal article" date="2018" name="Microbiome">
        <title>Fine metagenomic profile of the Mediterranean stratified and mixed water columns revealed by assembly and recruitment.</title>
        <authorList>
            <person name="Haro-Moreno J.M."/>
            <person name="Lopez-Perez M."/>
            <person name="De La Torre J.R."/>
            <person name="Picazo A."/>
            <person name="Camacho A."/>
            <person name="Rodriguez-Valera F."/>
        </authorList>
    </citation>
    <scope>NUCLEOTIDE SEQUENCE [LARGE SCALE GENOMIC DNA]</scope>
    <source>
        <strain evidence="5">MED-G83</strain>
    </source>
</reference>
<name>A0A368BMA5_9GAMM</name>
<comment type="similarity">
    <text evidence="1">Belongs to the metallo-dependent hydrolases superfamily. TatD-type hydrolase family.</text>
</comment>
<dbReference type="InterPro" id="IPR018228">
    <property type="entry name" value="DNase_TatD-rel_CS"/>
</dbReference>
<feature type="binding site" evidence="4">
    <location>
        <position position="128"/>
    </location>
    <ligand>
        <name>a divalent metal cation</name>
        <dbReference type="ChEBI" id="CHEBI:60240"/>
        <label>2</label>
    </ligand>
</feature>
<organism evidence="5 6">
    <name type="scientific">SAR86 cluster bacterium</name>
    <dbReference type="NCBI Taxonomy" id="2030880"/>
    <lineage>
        <taxon>Bacteria</taxon>
        <taxon>Pseudomonadati</taxon>
        <taxon>Pseudomonadota</taxon>
        <taxon>Gammaproteobacteria</taxon>
        <taxon>SAR86 cluster</taxon>
    </lineage>
</organism>
<dbReference type="EMBL" id="QOPD01000003">
    <property type="protein sequence ID" value="RCL38449.1"/>
    <property type="molecule type" value="Genomic_DNA"/>
</dbReference>
<evidence type="ECO:0000313" key="6">
    <source>
        <dbReference type="Proteomes" id="UP000252147"/>
    </source>
</evidence>
<dbReference type="PANTHER" id="PTHR46124:SF2">
    <property type="entry name" value="D-AMINOACYL-TRNA DEACYLASE"/>
    <property type="match status" value="1"/>
</dbReference>
<protein>
    <recommendedName>
        <fullName evidence="7">Hydrolase TatD</fullName>
    </recommendedName>
</protein>